<keyword evidence="16 19" id="KW-0472">Membrane</keyword>
<dbReference type="Gene3D" id="2.102.10.10">
    <property type="entry name" value="Rieske [2Fe-2S] iron-sulphur domain"/>
    <property type="match status" value="1"/>
</dbReference>
<gene>
    <name evidence="23" type="primary">petA</name>
    <name evidence="23" type="ORF">DM484_24485</name>
</gene>
<protein>
    <recommendedName>
        <fullName evidence="5 19">Ubiquinol-cytochrome c reductase iron-sulfur subunit</fullName>
        <ecNumber evidence="4 19">7.1.1.8</ecNumber>
    </recommendedName>
</protein>
<evidence type="ECO:0000256" key="2">
    <source>
        <dbReference type="ARBA" id="ARBA00004162"/>
    </source>
</evidence>
<evidence type="ECO:0000256" key="17">
    <source>
        <dbReference type="ARBA" id="ARBA00023157"/>
    </source>
</evidence>
<keyword evidence="17" id="KW-1015">Disulfide bond</keyword>
<evidence type="ECO:0000256" key="21">
    <source>
        <dbReference type="SAM" id="MobiDB-lite"/>
    </source>
</evidence>
<feature type="domain" description="Rieske" evidence="22">
    <location>
        <begin position="84"/>
        <end position="189"/>
    </location>
</feature>
<feature type="compositionally biased region" description="Basic and acidic residues" evidence="21">
    <location>
        <begin position="88"/>
        <end position="111"/>
    </location>
</feature>
<evidence type="ECO:0000313" key="23">
    <source>
        <dbReference type="EMBL" id="PZN72438.1"/>
    </source>
</evidence>
<dbReference type="SUPFAM" id="SSF50022">
    <property type="entry name" value="ISP domain"/>
    <property type="match status" value="1"/>
</dbReference>
<keyword evidence="10" id="KW-0479">Metal-binding</keyword>
<comment type="subunit">
    <text evidence="3 20">The main subunits of complex b-c1 are: cytochrome b, cytochrome c1 and the Rieske protein.</text>
</comment>
<evidence type="ECO:0000256" key="12">
    <source>
        <dbReference type="ARBA" id="ARBA00022982"/>
    </source>
</evidence>
<evidence type="ECO:0000256" key="1">
    <source>
        <dbReference type="ARBA" id="ARBA00002444"/>
    </source>
</evidence>
<dbReference type="InterPro" id="IPR017941">
    <property type="entry name" value="Rieske_2Fe-2S"/>
</dbReference>
<reference evidence="23 24" key="1">
    <citation type="journal article" date="2018" name="Aquat. Microb. Ecol.">
        <title>Gammaproteobacterial methanotrophs dominate.</title>
        <authorList>
            <person name="Rissanen A.J."/>
            <person name="Saarenheimo J."/>
            <person name="Tiirola M."/>
            <person name="Peura S."/>
            <person name="Aalto S.L."/>
            <person name="Karvinen A."/>
            <person name="Nykanen H."/>
        </authorList>
    </citation>
    <scope>NUCLEOTIDE SEQUENCE [LARGE SCALE GENOMIC DNA]</scope>
    <source>
        <strain evidence="23">AMbin10</strain>
    </source>
</reference>
<organism evidence="23 24">
    <name type="scientific">Candidatus Methylumidiphilus alinenensis</name>
    <dbReference type="NCBI Taxonomy" id="2202197"/>
    <lineage>
        <taxon>Bacteria</taxon>
        <taxon>Pseudomonadati</taxon>
        <taxon>Pseudomonadota</taxon>
        <taxon>Gammaproteobacteria</taxon>
        <taxon>Methylococcales</taxon>
        <taxon>Candidatus Methylumidiphilus</taxon>
    </lineage>
</organism>
<dbReference type="InterPro" id="IPR005805">
    <property type="entry name" value="Rieske_Fe-S_prot_C"/>
</dbReference>
<keyword evidence="15" id="KW-0411">Iron-sulfur</keyword>
<comment type="caution">
    <text evidence="23">The sequence shown here is derived from an EMBL/GenBank/DDBJ whole genome shotgun (WGS) entry which is preliminary data.</text>
</comment>
<evidence type="ECO:0000259" key="22">
    <source>
        <dbReference type="PROSITE" id="PS51296"/>
    </source>
</evidence>
<accession>A0A2W4QWX1</accession>
<evidence type="ECO:0000256" key="19">
    <source>
        <dbReference type="RuleBase" id="RU004494"/>
    </source>
</evidence>
<dbReference type="PROSITE" id="PS51296">
    <property type="entry name" value="RIESKE"/>
    <property type="match status" value="1"/>
</dbReference>
<evidence type="ECO:0000256" key="6">
    <source>
        <dbReference type="ARBA" id="ARBA00022448"/>
    </source>
</evidence>
<dbReference type="AlphaFoldDB" id="A0A2W4QWX1"/>
<evidence type="ECO:0000256" key="5">
    <source>
        <dbReference type="ARBA" id="ARBA00019816"/>
    </source>
</evidence>
<keyword evidence="14" id="KW-0408">Iron</keyword>
<dbReference type="EMBL" id="QJPH01000487">
    <property type="protein sequence ID" value="PZN72438.1"/>
    <property type="molecule type" value="Genomic_DNA"/>
</dbReference>
<evidence type="ECO:0000256" key="14">
    <source>
        <dbReference type="ARBA" id="ARBA00023004"/>
    </source>
</evidence>
<comment type="catalytic activity">
    <reaction evidence="18 19">
        <text>a quinol + 2 Fe(III)-[cytochrome c](out) = a quinone + 2 Fe(II)-[cytochrome c](out) + 2 H(+)(out)</text>
        <dbReference type="Rhea" id="RHEA:11484"/>
        <dbReference type="Rhea" id="RHEA-COMP:10350"/>
        <dbReference type="Rhea" id="RHEA-COMP:14399"/>
        <dbReference type="ChEBI" id="CHEBI:15378"/>
        <dbReference type="ChEBI" id="CHEBI:24646"/>
        <dbReference type="ChEBI" id="CHEBI:29033"/>
        <dbReference type="ChEBI" id="CHEBI:29034"/>
        <dbReference type="ChEBI" id="CHEBI:132124"/>
        <dbReference type="EC" id="7.1.1.8"/>
    </reaction>
</comment>
<dbReference type="InterPro" id="IPR014349">
    <property type="entry name" value="Rieske_Fe-S_prot"/>
</dbReference>
<keyword evidence="8 19" id="KW-0812">Transmembrane</keyword>
<dbReference type="InterPro" id="IPR019470">
    <property type="entry name" value="Ubiq_cytC_Rdtase_Fe-S_su_TAT"/>
</dbReference>
<keyword evidence="6 19" id="KW-0813">Transport</keyword>
<evidence type="ECO:0000256" key="3">
    <source>
        <dbReference type="ARBA" id="ARBA00011649"/>
    </source>
</evidence>
<keyword evidence="9" id="KW-0001">2Fe-2S</keyword>
<dbReference type="GO" id="GO:0005886">
    <property type="term" value="C:plasma membrane"/>
    <property type="evidence" value="ECO:0007669"/>
    <property type="project" value="UniProtKB-SubCell"/>
</dbReference>
<feature type="transmembrane region" description="Helical" evidence="19">
    <location>
        <begin position="12"/>
        <end position="34"/>
    </location>
</feature>
<dbReference type="GO" id="GO:0051537">
    <property type="term" value="F:2 iron, 2 sulfur cluster binding"/>
    <property type="evidence" value="ECO:0007669"/>
    <property type="project" value="UniProtKB-KW"/>
</dbReference>
<evidence type="ECO:0000313" key="24">
    <source>
        <dbReference type="Proteomes" id="UP000249396"/>
    </source>
</evidence>
<dbReference type="Proteomes" id="UP000249396">
    <property type="component" value="Unassembled WGS sequence"/>
</dbReference>
<evidence type="ECO:0000256" key="15">
    <source>
        <dbReference type="ARBA" id="ARBA00023014"/>
    </source>
</evidence>
<evidence type="ECO:0000256" key="11">
    <source>
        <dbReference type="ARBA" id="ARBA00022967"/>
    </source>
</evidence>
<evidence type="ECO:0000256" key="8">
    <source>
        <dbReference type="ARBA" id="ARBA00022692"/>
    </source>
</evidence>
<dbReference type="InterPro" id="IPR036922">
    <property type="entry name" value="Rieske_2Fe-2S_sf"/>
</dbReference>
<dbReference type="Pfam" id="PF00355">
    <property type="entry name" value="Rieske"/>
    <property type="match status" value="1"/>
</dbReference>
<sequence>MNDYGVDTSKRWFLTKAATMVGAAGAIFAATPFISSMQPSEKAQAAGAPVEVDISKLEPGQLIRVRWRGKPVWVVQRTQESLSSLQKLEPKLRDPKSEESEQPETSKNEYRSSKPEILVALGVCTHLGCSPTYRPEVAPADLGPEWLGGFFCPCHGSSFDLAGRVYKGVPAPRNLDIPPHQYLSDTRLLIGENA</sequence>
<dbReference type="GO" id="GO:0008121">
    <property type="term" value="F:quinol-cytochrome-c reductase activity"/>
    <property type="evidence" value="ECO:0007669"/>
    <property type="project" value="UniProtKB-EC"/>
</dbReference>
<dbReference type="NCBIfam" id="TIGR01416">
    <property type="entry name" value="Rieske_proteo"/>
    <property type="match status" value="1"/>
</dbReference>
<evidence type="ECO:0000256" key="10">
    <source>
        <dbReference type="ARBA" id="ARBA00022723"/>
    </source>
</evidence>
<evidence type="ECO:0000256" key="7">
    <source>
        <dbReference type="ARBA" id="ARBA00022475"/>
    </source>
</evidence>
<evidence type="ECO:0000256" key="18">
    <source>
        <dbReference type="ARBA" id="ARBA00029351"/>
    </source>
</evidence>
<evidence type="ECO:0000256" key="9">
    <source>
        <dbReference type="ARBA" id="ARBA00022714"/>
    </source>
</evidence>
<name>A0A2W4QWX1_9GAMM</name>
<evidence type="ECO:0000256" key="4">
    <source>
        <dbReference type="ARBA" id="ARBA00012951"/>
    </source>
</evidence>
<keyword evidence="11" id="KW-1278">Translocase</keyword>
<evidence type="ECO:0000256" key="20">
    <source>
        <dbReference type="RuleBase" id="RU004497"/>
    </source>
</evidence>
<comment type="cofactor">
    <cofactor evidence="19">
        <name>[2Fe-2S] cluster</name>
        <dbReference type="ChEBI" id="CHEBI:190135"/>
    </cofactor>
    <text evidence="19">Binds 1 [2Fe-2S] cluster per subunit.</text>
</comment>
<keyword evidence="13 19" id="KW-1133">Transmembrane helix</keyword>
<dbReference type="CDD" id="cd03470">
    <property type="entry name" value="Rieske_cytochrome_bc1"/>
    <property type="match status" value="1"/>
</dbReference>
<dbReference type="Pfam" id="PF10399">
    <property type="entry name" value="UCR_Fe-S_N"/>
    <property type="match status" value="1"/>
</dbReference>
<dbReference type="PANTHER" id="PTHR10134">
    <property type="entry name" value="CYTOCHROME B-C1 COMPLEX SUBUNIT RIESKE, MITOCHONDRIAL"/>
    <property type="match status" value="1"/>
</dbReference>
<dbReference type="Gene3D" id="1.20.5.510">
    <property type="entry name" value="Single helix bin"/>
    <property type="match status" value="1"/>
</dbReference>
<dbReference type="PRINTS" id="PR00162">
    <property type="entry name" value="RIESKE"/>
</dbReference>
<dbReference type="InterPro" id="IPR006317">
    <property type="entry name" value="Ubiquinol_cyt_c_Rdtase_Fe-S-su"/>
</dbReference>
<dbReference type="EC" id="7.1.1.8" evidence="4 19"/>
<comment type="function">
    <text evidence="1">Component of the ubiquinol-cytochrome c reductase complex (complex III or cytochrome b-c1 complex), which is a respiratory chain that generates an electrochemical potential coupled to ATP synthesis.</text>
</comment>
<evidence type="ECO:0000256" key="16">
    <source>
        <dbReference type="ARBA" id="ARBA00023136"/>
    </source>
</evidence>
<feature type="region of interest" description="Disordered" evidence="21">
    <location>
        <begin position="85"/>
        <end position="111"/>
    </location>
</feature>
<comment type="miscellaneous">
    <text evidence="19">The Rieske protein is a high potential 2Fe-2S protein.</text>
</comment>
<dbReference type="GO" id="GO:0046872">
    <property type="term" value="F:metal ion binding"/>
    <property type="evidence" value="ECO:0007669"/>
    <property type="project" value="UniProtKB-KW"/>
</dbReference>
<keyword evidence="7" id="KW-1003">Cell membrane</keyword>
<evidence type="ECO:0000256" key="13">
    <source>
        <dbReference type="ARBA" id="ARBA00022989"/>
    </source>
</evidence>
<comment type="subcellular location">
    <subcellularLocation>
        <location evidence="2">Cell membrane</location>
        <topology evidence="2">Single-pass membrane protein</topology>
    </subcellularLocation>
</comment>
<keyword evidence="12 19" id="KW-0249">Electron transport</keyword>
<proteinExistence type="predicted"/>